<dbReference type="InterPro" id="IPR027417">
    <property type="entry name" value="P-loop_NTPase"/>
</dbReference>
<dbReference type="InterPro" id="IPR015966">
    <property type="entry name" value="tRNA_lig_kin_fungi"/>
</dbReference>
<keyword evidence="6" id="KW-1185">Reference proteome</keyword>
<evidence type="ECO:0000313" key="5">
    <source>
        <dbReference type="EMBL" id="CAK5284172.1"/>
    </source>
</evidence>
<dbReference type="Gene3D" id="3.40.50.300">
    <property type="entry name" value="P-loop containing nucleotide triphosphate hydrolases"/>
    <property type="match status" value="1"/>
</dbReference>
<dbReference type="Pfam" id="PF01979">
    <property type="entry name" value="Amidohydro_1"/>
    <property type="match status" value="1"/>
</dbReference>
<dbReference type="GO" id="GO:0003972">
    <property type="term" value="F:RNA ligase (ATP) activity"/>
    <property type="evidence" value="ECO:0007669"/>
    <property type="project" value="InterPro"/>
</dbReference>
<feature type="domain" description="T4 RNA ligase 1-like N-terminal" evidence="4">
    <location>
        <begin position="581"/>
        <end position="823"/>
    </location>
</feature>
<evidence type="ECO:0000259" key="2">
    <source>
        <dbReference type="Pfam" id="PF08302"/>
    </source>
</evidence>
<dbReference type="InterPro" id="IPR032466">
    <property type="entry name" value="Metal_Hydrolase"/>
</dbReference>
<reference evidence="5" key="1">
    <citation type="submission" date="2023-11" db="EMBL/GenBank/DDBJ databases">
        <authorList>
            <person name="De Vega J J."/>
            <person name="De Vega J J."/>
        </authorList>
    </citation>
    <scope>NUCLEOTIDE SEQUENCE</scope>
</reference>
<dbReference type="Pfam" id="PF08303">
    <property type="entry name" value="tRNA_lig_kinase"/>
    <property type="match status" value="1"/>
</dbReference>
<dbReference type="Gene3D" id="3.20.20.140">
    <property type="entry name" value="Metal-dependent hydrolases"/>
    <property type="match status" value="1"/>
</dbReference>
<name>A0AAD2K7Y9_9AGAR</name>
<feature type="domain" description="tRNA ligase kinase" evidence="3">
    <location>
        <begin position="926"/>
        <end position="1067"/>
    </location>
</feature>
<dbReference type="InterPro" id="IPR015965">
    <property type="entry name" value="tRNA_lig_PDEase"/>
</dbReference>
<dbReference type="GO" id="GO:0005634">
    <property type="term" value="C:nucleus"/>
    <property type="evidence" value="ECO:0007669"/>
    <property type="project" value="TreeGrafter"/>
</dbReference>
<feature type="domain" description="Amidohydrolase-related" evidence="1">
    <location>
        <begin position="58"/>
        <end position="457"/>
    </location>
</feature>
<dbReference type="PANTHER" id="PTHR32004">
    <property type="entry name" value="TRNA LIGASE"/>
    <property type="match status" value="1"/>
</dbReference>
<organism evidence="5 6">
    <name type="scientific">Mycena citricolor</name>
    <dbReference type="NCBI Taxonomy" id="2018698"/>
    <lineage>
        <taxon>Eukaryota</taxon>
        <taxon>Fungi</taxon>
        <taxon>Dikarya</taxon>
        <taxon>Basidiomycota</taxon>
        <taxon>Agaricomycotina</taxon>
        <taxon>Agaricomycetes</taxon>
        <taxon>Agaricomycetidae</taxon>
        <taxon>Agaricales</taxon>
        <taxon>Marasmiineae</taxon>
        <taxon>Mycenaceae</taxon>
        <taxon>Mycena</taxon>
    </lineage>
</organism>
<evidence type="ECO:0000259" key="3">
    <source>
        <dbReference type="Pfam" id="PF08303"/>
    </source>
</evidence>
<sequence>MSNGLVCFTNCLLPQEDGGLIEKDLWIDQDKGIILDAQRTFFERRQRPDRIIDLAGNILSPGLIDIQINGAYGFDFSVYDGDDEAYREGMKLVAEKIVETGVTSLVPTLITQEKSLYPKILTLLRPYSTRSSATLLGWHAEGPFIDMAKRGAHAPPFLLSAPEGFQSFESAYGSENLLDKEDWLMDNEDQCGVRIITAAPEISGVMDAVEELTKRGIIFSMGHSVASSEIATAAVMQGARLITHLFNAMPQLHHRDPSIIGLLGASPHLSSLNTDFTPPSSPTATSALSGVTSEAFDYKPSTESAPTRPELHLEKGRVAAMAFERPFYDMIVDGIHSHPNSVRLAYTAYPAGCILITDAMKILDPNLRDGIHEWRDGKRFVKEGDKLYLEGTNTLAGSVVTLDTCVRNFSRFTGCSLGEAIKCATFNPARCLGIENKKGTLRAGADADLTVFDRQGNVVTSTSHRRSLTRSNQPKSSSNPIFNILCASLLRGLRLQLRVPMVARRLTRDMSLTTVNRVAPSASEDSALVKALIALSKDSKKKRLVTSSKYAAPADPSIKVTSWKMNEFKYYEVPSPFPTLARGIFTTEDGNGVHRIVARGYDKFFNVGEVGWTTKRALEHHTTGPYTLSLKSNGCIIFIAALTPEKLLITSKHSIGPATDGMKVSHADAGEKWLRKYLGEKGRSESDLANVLWTNNWTAVAELCDDSFEEHVLGYPPELTGLHLHGINESTKAFKTLPHEQVDAFAKEWGFITTASLQLPTIAAVRGFTDECAKTGTWNGVPIEGFVVRTHVGEPPAGSHPRNGPPYPVGSTFFFKVKFDEPYMMYRDWRELTKQLLTMRGGPMGKNPMAVGKLSKNKMRRAETKAYVNWVIEEIQRNPTAFLEYGNNKGIVAVRERFLTSADGHSATLDGSLPLSTTKIEYGKTIILPVAIPGCGKTAVSVALSHIFGFAHTQSDDVRAKKAAPVFIKNVFDLLKTHDAVIADKNNHLKMHREALRTTAASFPQPVRLLALHWGLDDYPPAEIHRICADRVLQRGENHQTLLPDASQAHEQVLWSFITKSEPLASDEVDEIVEMSAHDDLEASVIRAVKGCVQILGLPEPTPTKIQGALDYVRRYKPAKTGQAPTKIKGKPRYFAFLPEIALEPLLEPLLGGIPFWRAVKSRVTNRPHVTLIHQSALPGLQRFWNQCKSLHELSTTPPTFKLQLGHVVWNDRIMALTVDAVALEQEGAGGQHGAEFVSQIPEEARQRLHITVATRDGSVAPVEAKTMVENWRLDHSTAHSLPLGDVTATGRVKGLQA</sequence>
<dbReference type="EMBL" id="CAVNYO010000478">
    <property type="protein sequence ID" value="CAK5284172.1"/>
    <property type="molecule type" value="Genomic_DNA"/>
</dbReference>
<evidence type="ECO:0008006" key="7">
    <source>
        <dbReference type="Google" id="ProtNLM"/>
    </source>
</evidence>
<gene>
    <name evidence="5" type="ORF">MYCIT1_LOCUS37213</name>
</gene>
<dbReference type="GO" id="GO:0016810">
    <property type="term" value="F:hydrolase activity, acting on carbon-nitrogen (but not peptide) bonds"/>
    <property type="evidence" value="ECO:0007669"/>
    <property type="project" value="InterPro"/>
</dbReference>
<dbReference type="SUPFAM" id="SSF51556">
    <property type="entry name" value="Metallo-dependent hydrolases"/>
    <property type="match status" value="1"/>
</dbReference>
<dbReference type="InterPro" id="IPR019039">
    <property type="entry name" value="T4-Rnl1-like_N"/>
</dbReference>
<dbReference type="GO" id="GO:0006388">
    <property type="term" value="P:tRNA splicing, via endonucleolytic cleavage and ligation"/>
    <property type="evidence" value="ECO:0007669"/>
    <property type="project" value="InterPro"/>
</dbReference>
<dbReference type="SUPFAM" id="SSF51338">
    <property type="entry name" value="Composite domain of metallo-dependent hydrolases"/>
    <property type="match status" value="1"/>
</dbReference>
<comment type="caution">
    <text evidence="5">The sequence shown here is derived from an EMBL/GenBank/DDBJ whole genome shotgun (WGS) entry which is preliminary data.</text>
</comment>
<evidence type="ECO:0000259" key="4">
    <source>
        <dbReference type="Pfam" id="PF09511"/>
    </source>
</evidence>
<accession>A0AAD2K7Y9</accession>
<feature type="domain" description="tRNA ligase phosphodiesterase" evidence="2">
    <location>
        <begin position="1161"/>
        <end position="1278"/>
    </location>
</feature>
<evidence type="ECO:0000313" key="6">
    <source>
        <dbReference type="Proteomes" id="UP001295794"/>
    </source>
</evidence>
<protein>
    <recommendedName>
        <fullName evidence="7">N-acetylglucosamine-6-phosphate deacetylase</fullName>
    </recommendedName>
</protein>
<dbReference type="Pfam" id="PF09511">
    <property type="entry name" value="RNA_lig_T4_1"/>
    <property type="match status" value="1"/>
</dbReference>
<evidence type="ECO:0000259" key="1">
    <source>
        <dbReference type="Pfam" id="PF01979"/>
    </source>
</evidence>
<dbReference type="SUPFAM" id="SSF52540">
    <property type="entry name" value="P-loop containing nucleoside triphosphate hydrolases"/>
    <property type="match status" value="1"/>
</dbReference>
<dbReference type="Proteomes" id="UP001295794">
    <property type="component" value="Unassembled WGS sequence"/>
</dbReference>
<dbReference type="PANTHER" id="PTHR32004:SF1">
    <property type="entry name" value="TRNA LIGASE"/>
    <property type="match status" value="1"/>
</dbReference>
<dbReference type="GO" id="GO:0005524">
    <property type="term" value="F:ATP binding"/>
    <property type="evidence" value="ECO:0007669"/>
    <property type="project" value="InterPro"/>
</dbReference>
<dbReference type="InterPro" id="IPR006680">
    <property type="entry name" value="Amidohydro-rel"/>
</dbReference>
<dbReference type="Pfam" id="PF08302">
    <property type="entry name" value="tRNA_lig_CPD"/>
    <property type="match status" value="1"/>
</dbReference>
<proteinExistence type="predicted"/>
<dbReference type="InterPro" id="IPR011059">
    <property type="entry name" value="Metal-dep_hydrolase_composite"/>
</dbReference>